<evidence type="ECO:0000256" key="1">
    <source>
        <dbReference type="ARBA" id="ARBA00004245"/>
    </source>
</evidence>
<feature type="region of interest" description="Disordered" evidence="4">
    <location>
        <begin position="783"/>
        <end position="863"/>
    </location>
</feature>
<feature type="region of interest" description="Disordered" evidence="4">
    <location>
        <begin position="356"/>
        <end position="413"/>
    </location>
</feature>
<feature type="region of interest" description="Disordered" evidence="4">
    <location>
        <begin position="1"/>
        <end position="42"/>
    </location>
</feature>
<evidence type="ECO:0000256" key="2">
    <source>
        <dbReference type="ARBA" id="ARBA00022490"/>
    </source>
</evidence>
<dbReference type="Proteomes" id="UP000799324">
    <property type="component" value="Unassembled WGS sequence"/>
</dbReference>
<protein>
    <recommendedName>
        <fullName evidence="5">GAR domain-containing protein</fullName>
    </recommendedName>
</protein>
<feature type="compositionally biased region" description="Low complexity" evidence="4">
    <location>
        <begin position="543"/>
        <end position="561"/>
    </location>
</feature>
<evidence type="ECO:0000256" key="4">
    <source>
        <dbReference type="SAM" id="MobiDB-lite"/>
    </source>
</evidence>
<evidence type="ECO:0000313" key="7">
    <source>
        <dbReference type="Proteomes" id="UP000799324"/>
    </source>
</evidence>
<evidence type="ECO:0000256" key="3">
    <source>
        <dbReference type="ARBA" id="ARBA00023212"/>
    </source>
</evidence>
<dbReference type="OrthoDB" id="5409589at2759"/>
<keyword evidence="7" id="KW-1185">Reference proteome</keyword>
<feature type="compositionally biased region" description="Basic and acidic residues" evidence="4">
    <location>
        <begin position="509"/>
        <end position="522"/>
    </location>
</feature>
<feature type="compositionally biased region" description="Basic and acidic residues" evidence="4">
    <location>
        <begin position="911"/>
        <end position="930"/>
    </location>
</feature>
<name>A0A6A6SSB7_9PLEO</name>
<dbReference type="Pfam" id="PF02187">
    <property type="entry name" value="GAS2"/>
    <property type="match status" value="1"/>
</dbReference>
<dbReference type="AlphaFoldDB" id="A0A6A6SSB7"/>
<comment type="subcellular location">
    <subcellularLocation>
        <location evidence="1">Cytoplasm</location>
        <location evidence="1">Cytoskeleton</location>
    </subcellularLocation>
</comment>
<feature type="compositionally biased region" description="Basic and acidic residues" evidence="4">
    <location>
        <begin position="531"/>
        <end position="542"/>
    </location>
</feature>
<evidence type="ECO:0000313" key="6">
    <source>
        <dbReference type="EMBL" id="KAF2649927.1"/>
    </source>
</evidence>
<keyword evidence="2" id="KW-0963">Cytoplasm</keyword>
<reference evidence="6" key="1">
    <citation type="journal article" date="2020" name="Stud. Mycol.">
        <title>101 Dothideomycetes genomes: a test case for predicting lifestyles and emergence of pathogens.</title>
        <authorList>
            <person name="Haridas S."/>
            <person name="Albert R."/>
            <person name="Binder M."/>
            <person name="Bloem J."/>
            <person name="Labutti K."/>
            <person name="Salamov A."/>
            <person name="Andreopoulos B."/>
            <person name="Baker S."/>
            <person name="Barry K."/>
            <person name="Bills G."/>
            <person name="Bluhm B."/>
            <person name="Cannon C."/>
            <person name="Castanera R."/>
            <person name="Culley D."/>
            <person name="Daum C."/>
            <person name="Ezra D."/>
            <person name="Gonzalez J."/>
            <person name="Henrissat B."/>
            <person name="Kuo A."/>
            <person name="Liang C."/>
            <person name="Lipzen A."/>
            <person name="Lutzoni F."/>
            <person name="Magnuson J."/>
            <person name="Mondo S."/>
            <person name="Nolan M."/>
            <person name="Ohm R."/>
            <person name="Pangilinan J."/>
            <person name="Park H.-J."/>
            <person name="Ramirez L."/>
            <person name="Alfaro M."/>
            <person name="Sun H."/>
            <person name="Tritt A."/>
            <person name="Yoshinaga Y."/>
            <person name="Zwiers L.-H."/>
            <person name="Turgeon B."/>
            <person name="Goodwin S."/>
            <person name="Spatafora J."/>
            <person name="Crous P."/>
            <person name="Grigoriev I."/>
        </authorList>
    </citation>
    <scope>NUCLEOTIDE SEQUENCE</scope>
    <source>
        <strain evidence="6">CBS 122681</strain>
    </source>
</reference>
<organism evidence="6 7">
    <name type="scientific">Lophiostoma macrostomum CBS 122681</name>
    <dbReference type="NCBI Taxonomy" id="1314788"/>
    <lineage>
        <taxon>Eukaryota</taxon>
        <taxon>Fungi</taxon>
        <taxon>Dikarya</taxon>
        <taxon>Ascomycota</taxon>
        <taxon>Pezizomycotina</taxon>
        <taxon>Dothideomycetes</taxon>
        <taxon>Pleosporomycetidae</taxon>
        <taxon>Pleosporales</taxon>
        <taxon>Lophiostomataceae</taxon>
        <taxon>Lophiostoma</taxon>
    </lineage>
</organism>
<feature type="region of interest" description="Disordered" evidence="4">
    <location>
        <begin position="892"/>
        <end position="950"/>
    </location>
</feature>
<feature type="domain" description="GAR" evidence="5">
    <location>
        <begin position="681"/>
        <end position="764"/>
    </location>
</feature>
<dbReference type="SUPFAM" id="SSF143575">
    <property type="entry name" value="GAS2 domain-like"/>
    <property type="match status" value="1"/>
</dbReference>
<sequence length="950" mass="103415">MSALSSPPRFLPPISPRRAASPTMSPGGRRGRALGTSEDAHLRDLSPSTTLRAFTEQPCPFDTSRDEYKIFACIDGLTAIERGLGARVAKAALRLKSWCQEIEQWGWSGSFEPPSESFREARRRSLEMRVREHVQDPAALESVEPLVYWGSLLSDEVKAHELRLDEMSDELLTLDIEELKEHVLDIQGPNRSRPTSAGLDASRTYMPMDDLSFLITQTLLSALPHHVQLKDNLNTWTARVSILREAPKYLADLQTAQTAMSLGWKAIEPPADSSDKAFEQWKEAAETISPVLQGRVGDLGRRLDVMLDTLEGRADCLPENWIDTFEAVEADLGRWAHESRRRLIDLEVRRRAGQSHVVFRPGSSSDRPAVHSDDPETSRSDHGPQSSNVGAAGPSVDALDQTPSSTPSDAKLRSITAINKPDPTPLLPLAASTSSVAGTEQNVALKDDSGRLHFTEEGDDSDFEEGDTIVHNSFESSEESSEAKLPSTPKPVQMNTNPAGVFNSPVVVRAEEKAGETARETTEGNAGEEPVDARPHTPESRRSSIGSVSSIVSFSSSPPSFMEDSPLVRNATNRQARPPRPELNAAISKRRPTKNSKDASTVETPDSPPPWPPTKFSEQLSPNSTQDLERKISDILTTIPAHIRLTSQTGATVGKSKRPGVTNKNSKGLLRAARSMNGMKSPELTLSPAKHDSDLVNAASGRKSAVAMRNDNDIKVYHLTRPGTDKPMKLFIRRVGENGERVMVRVGGGWSDLGEFLRNYAEHHGRRAVSDGKFEILGLAANGADMSPRPESVMSKRDRRFSGGSTKSPTTTPQKAAVRTTLQSEAPPLMPDLTGTPGGNSGETSTPSTGSSRHSWSGNEVGLAGAKARKIDLTEEKMEWVEGMMKQARSVSNGNMTNTNRPIHAPVQQREGADSRSESRAKARKSDFGDLGKAGGTKRLYLRGGGVSEH</sequence>
<dbReference type="EMBL" id="MU004473">
    <property type="protein sequence ID" value="KAF2649927.1"/>
    <property type="molecule type" value="Genomic_DNA"/>
</dbReference>
<dbReference type="InterPro" id="IPR036534">
    <property type="entry name" value="GAR_dom_sf"/>
</dbReference>
<feature type="compositionally biased region" description="Low complexity" evidence="4">
    <location>
        <begin position="803"/>
        <end position="817"/>
    </location>
</feature>
<accession>A0A6A6SSB7</accession>
<evidence type="ECO:0000259" key="5">
    <source>
        <dbReference type="PROSITE" id="PS51460"/>
    </source>
</evidence>
<proteinExistence type="predicted"/>
<gene>
    <name evidence="6" type="ORF">K491DRAFT_697694</name>
</gene>
<feature type="compositionally biased region" description="Low complexity" evidence="4">
    <location>
        <begin position="842"/>
        <end position="852"/>
    </location>
</feature>
<feature type="compositionally biased region" description="Polar residues" evidence="4">
    <location>
        <begin position="892"/>
        <end position="901"/>
    </location>
</feature>
<feature type="region of interest" description="Disordered" evidence="4">
    <location>
        <begin position="473"/>
        <end position="626"/>
    </location>
</feature>
<feature type="compositionally biased region" description="Basic and acidic residues" evidence="4">
    <location>
        <begin position="368"/>
        <end position="382"/>
    </location>
</feature>
<dbReference type="GO" id="GO:0005856">
    <property type="term" value="C:cytoskeleton"/>
    <property type="evidence" value="ECO:0007669"/>
    <property type="project" value="UniProtKB-SubCell"/>
</dbReference>
<keyword evidence="3" id="KW-0206">Cytoskeleton</keyword>
<dbReference type="Gene3D" id="3.30.920.20">
    <property type="entry name" value="Gas2-like domain"/>
    <property type="match status" value="1"/>
</dbReference>
<feature type="compositionally biased region" description="Polar residues" evidence="4">
    <location>
        <begin position="616"/>
        <end position="626"/>
    </location>
</feature>
<dbReference type="GO" id="GO:0008017">
    <property type="term" value="F:microtubule binding"/>
    <property type="evidence" value="ECO:0007669"/>
    <property type="project" value="InterPro"/>
</dbReference>
<dbReference type="PROSITE" id="PS51460">
    <property type="entry name" value="GAR"/>
    <property type="match status" value="1"/>
</dbReference>
<dbReference type="InterPro" id="IPR003108">
    <property type="entry name" value="GAR_dom"/>
</dbReference>